<dbReference type="Gene3D" id="3.90.550.10">
    <property type="entry name" value="Spore Coat Polysaccharide Biosynthesis Protein SpsA, Chain A"/>
    <property type="match status" value="1"/>
</dbReference>
<proteinExistence type="predicted"/>
<organism evidence="2 3">
    <name type="scientific">Xanthocytophaga flava</name>
    <dbReference type="NCBI Taxonomy" id="3048013"/>
    <lineage>
        <taxon>Bacteria</taxon>
        <taxon>Pseudomonadati</taxon>
        <taxon>Bacteroidota</taxon>
        <taxon>Cytophagia</taxon>
        <taxon>Cytophagales</taxon>
        <taxon>Rhodocytophagaceae</taxon>
        <taxon>Xanthocytophaga</taxon>
    </lineage>
</organism>
<name>A0AAE3QR88_9BACT</name>
<accession>A0AAE3QR88</accession>
<protein>
    <submittedName>
        <fullName evidence="2">Glycosyltransferase family 2 protein</fullName>
    </submittedName>
</protein>
<dbReference type="AlphaFoldDB" id="A0AAE3QR88"/>
<dbReference type="SUPFAM" id="SSF53448">
    <property type="entry name" value="Nucleotide-diphospho-sugar transferases"/>
    <property type="match status" value="1"/>
</dbReference>
<dbReference type="EMBL" id="JASJOS010000005">
    <property type="protein sequence ID" value="MDJ1481661.1"/>
    <property type="molecule type" value="Genomic_DNA"/>
</dbReference>
<feature type="domain" description="Glycosyltransferase 2-like" evidence="1">
    <location>
        <begin position="9"/>
        <end position="177"/>
    </location>
</feature>
<evidence type="ECO:0000313" key="2">
    <source>
        <dbReference type="EMBL" id="MDJ1481661.1"/>
    </source>
</evidence>
<dbReference type="InterPro" id="IPR001173">
    <property type="entry name" value="Glyco_trans_2-like"/>
</dbReference>
<dbReference type="Proteomes" id="UP001241110">
    <property type="component" value="Unassembled WGS sequence"/>
</dbReference>
<gene>
    <name evidence="2" type="ORF">QNI16_14265</name>
</gene>
<sequence>MQTTITKLSIVIPAYNEGRTIHFILNKIKAVQLLNNIEKEVIIINDCSKDNTEEAILNYQRENTDLPITYFKHEVNKGKGAALHTGISKATGEYVIIQDADLEYDPREYNILLQPVLEGFADVVFGSRFMGGNPHRILFFWHTIGNKFLTFLSNMFTNLNLTDMETCYKLFRTDMIQAIKLKENRFGFEPEVTAKVARIPNVRIYEVGISYYGRTYAEGKKINWKDGFRAIYCILKYNLFA</sequence>
<comment type="caution">
    <text evidence="2">The sequence shown here is derived from an EMBL/GenBank/DDBJ whole genome shotgun (WGS) entry which is preliminary data.</text>
</comment>
<dbReference type="PANTHER" id="PTHR48090">
    <property type="entry name" value="UNDECAPRENYL-PHOSPHATE 4-DEOXY-4-FORMAMIDO-L-ARABINOSE TRANSFERASE-RELATED"/>
    <property type="match status" value="1"/>
</dbReference>
<dbReference type="InterPro" id="IPR029044">
    <property type="entry name" value="Nucleotide-diphossugar_trans"/>
</dbReference>
<dbReference type="CDD" id="cd04179">
    <property type="entry name" value="DPM_DPG-synthase_like"/>
    <property type="match status" value="1"/>
</dbReference>
<dbReference type="Pfam" id="PF00535">
    <property type="entry name" value="Glycos_transf_2"/>
    <property type="match status" value="1"/>
</dbReference>
<evidence type="ECO:0000259" key="1">
    <source>
        <dbReference type="Pfam" id="PF00535"/>
    </source>
</evidence>
<dbReference type="InterPro" id="IPR050256">
    <property type="entry name" value="Glycosyltransferase_2"/>
</dbReference>
<dbReference type="RefSeq" id="WP_313979729.1">
    <property type="nucleotide sequence ID" value="NZ_JASJOS010000005.1"/>
</dbReference>
<dbReference type="PANTHER" id="PTHR48090:SF7">
    <property type="entry name" value="RFBJ PROTEIN"/>
    <property type="match status" value="1"/>
</dbReference>
<evidence type="ECO:0000313" key="3">
    <source>
        <dbReference type="Proteomes" id="UP001241110"/>
    </source>
</evidence>
<reference evidence="2" key="1">
    <citation type="submission" date="2023-05" db="EMBL/GenBank/DDBJ databases">
        <authorList>
            <person name="Zhang X."/>
        </authorList>
    </citation>
    <scope>NUCLEOTIDE SEQUENCE</scope>
    <source>
        <strain evidence="2">YF14B1</strain>
    </source>
</reference>